<reference evidence="1" key="1">
    <citation type="submission" date="2016-10" db="EMBL/GenBank/DDBJ databases">
        <title>Sequence of Gallionella enrichment culture.</title>
        <authorList>
            <person name="Poehlein A."/>
            <person name="Muehling M."/>
            <person name="Daniel R."/>
        </authorList>
    </citation>
    <scope>NUCLEOTIDE SEQUENCE</scope>
</reference>
<dbReference type="AlphaFoldDB" id="A0A1J5PIG4"/>
<protein>
    <submittedName>
        <fullName evidence="1">Uncharacterized protein</fullName>
    </submittedName>
</protein>
<gene>
    <name evidence="1" type="ORF">GALL_533780</name>
</gene>
<evidence type="ECO:0000313" key="1">
    <source>
        <dbReference type="EMBL" id="OIQ65067.1"/>
    </source>
</evidence>
<comment type="caution">
    <text evidence="1">The sequence shown here is derived from an EMBL/GenBank/DDBJ whole genome shotgun (WGS) entry which is preliminary data.</text>
</comment>
<name>A0A1J5PIG4_9ZZZZ</name>
<accession>A0A1J5PIG4</accession>
<organism evidence="1">
    <name type="scientific">mine drainage metagenome</name>
    <dbReference type="NCBI Taxonomy" id="410659"/>
    <lineage>
        <taxon>unclassified sequences</taxon>
        <taxon>metagenomes</taxon>
        <taxon>ecological metagenomes</taxon>
    </lineage>
</organism>
<proteinExistence type="predicted"/>
<dbReference type="EMBL" id="MLJW01007617">
    <property type="protein sequence ID" value="OIQ65067.1"/>
    <property type="molecule type" value="Genomic_DNA"/>
</dbReference>
<sequence>MPRRILRSRAYQFAHDPESLVMITRSGSRGESSHVTRCGLTGLAFAIARFSSVFHQLETFFSISVRHDRSRFCSSIGNSSLKVSALSPTKLTSIG</sequence>